<dbReference type="EMBL" id="CAJOBH010274101">
    <property type="protein sequence ID" value="CAF5166766.1"/>
    <property type="molecule type" value="Genomic_DNA"/>
</dbReference>
<protein>
    <submittedName>
        <fullName evidence="2">Uncharacterized protein</fullName>
    </submittedName>
</protein>
<dbReference type="EMBL" id="CAJOBJ010382470">
    <property type="protein sequence ID" value="CAF5227917.1"/>
    <property type="molecule type" value="Genomic_DNA"/>
</dbReference>
<gene>
    <name evidence="1" type="ORF">BYL167_LOCUS76159</name>
    <name evidence="2" type="ORF">GIL414_LOCUS87882</name>
</gene>
<dbReference type="Proteomes" id="UP000681720">
    <property type="component" value="Unassembled WGS sequence"/>
</dbReference>
<sequence>YIADATLINCQGKQNAELIRLSNKSFKSNNTLIEKDLYALYSGLLS</sequence>
<dbReference type="AlphaFoldDB" id="A0A8S3K609"/>
<name>A0A8S3K609_9BILA</name>
<dbReference type="Proteomes" id="UP000681967">
    <property type="component" value="Unassembled WGS sequence"/>
</dbReference>
<evidence type="ECO:0000313" key="1">
    <source>
        <dbReference type="EMBL" id="CAF5166766.1"/>
    </source>
</evidence>
<organism evidence="2 3">
    <name type="scientific">Rotaria magnacalcarata</name>
    <dbReference type="NCBI Taxonomy" id="392030"/>
    <lineage>
        <taxon>Eukaryota</taxon>
        <taxon>Metazoa</taxon>
        <taxon>Spiralia</taxon>
        <taxon>Gnathifera</taxon>
        <taxon>Rotifera</taxon>
        <taxon>Eurotatoria</taxon>
        <taxon>Bdelloidea</taxon>
        <taxon>Philodinida</taxon>
        <taxon>Philodinidae</taxon>
        <taxon>Rotaria</taxon>
    </lineage>
</organism>
<comment type="caution">
    <text evidence="2">The sequence shown here is derived from an EMBL/GenBank/DDBJ whole genome shotgun (WGS) entry which is preliminary data.</text>
</comment>
<reference evidence="2" key="1">
    <citation type="submission" date="2021-02" db="EMBL/GenBank/DDBJ databases">
        <authorList>
            <person name="Nowell W R."/>
        </authorList>
    </citation>
    <scope>NUCLEOTIDE SEQUENCE</scope>
</reference>
<feature type="non-terminal residue" evidence="2">
    <location>
        <position position="1"/>
    </location>
</feature>
<accession>A0A8S3K609</accession>
<evidence type="ECO:0000313" key="2">
    <source>
        <dbReference type="EMBL" id="CAF5227917.1"/>
    </source>
</evidence>
<evidence type="ECO:0000313" key="3">
    <source>
        <dbReference type="Proteomes" id="UP000681720"/>
    </source>
</evidence>
<proteinExistence type="predicted"/>